<evidence type="ECO:0000313" key="8">
    <source>
        <dbReference type="Proteomes" id="UP001189000"/>
    </source>
</evidence>
<organism evidence="7 8">
    <name type="scientific">Elizabethkingia anophelis</name>
    <dbReference type="NCBI Taxonomy" id="1117645"/>
    <lineage>
        <taxon>Bacteria</taxon>
        <taxon>Pseudomonadati</taxon>
        <taxon>Bacteroidota</taxon>
        <taxon>Flavobacteriia</taxon>
        <taxon>Flavobacteriales</taxon>
        <taxon>Weeksellaceae</taxon>
        <taxon>Elizabethkingia</taxon>
    </lineage>
</organism>
<evidence type="ECO:0000256" key="3">
    <source>
        <dbReference type="ARBA" id="ARBA00022801"/>
    </source>
</evidence>
<dbReference type="SUPFAM" id="SSF53649">
    <property type="entry name" value="Alkaline phosphatase-like"/>
    <property type="match status" value="1"/>
</dbReference>
<dbReference type="Pfam" id="PF00884">
    <property type="entry name" value="Sulfatase"/>
    <property type="match status" value="1"/>
</dbReference>
<evidence type="ECO:0000259" key="6">
    <source>
        <dbReference type="Pfam" id="PF00884"/>
    </source>
</evidence>
<evidence type="ECO:0000256" key="2">
    <source>
        <dbReference type="ARBA" id="ARBA00022723"/>
    </source>
</evidence>
<sequence length="565" mass="65276">MHMKFTFILLFSCFLGSNVLAQKPNIIWITCEDISPYIGAFGDKVISTPNIDALAKDGVKYTSVYTVAGVCSPSRSGIITGMYPTSIGTQHMRTKAVDARFHGEGIPNYSAVLPEYVKAFPEYLRKEGYYTSNNQKEDYQFQTPVTVWDESSPAADYKNRKEGQPFFSIYNFFITHESQVMKYADTLTVKPQDVKIPEYYENTPTTKKDIANLFTRIETMDKQVGELIKRLKKEGLYENTYIFFFSDHGGNLPWMKREVLERGTHIPFIVKFPQKKNAGTEVKNLISSIDFAPSVLSLAGIQPPKYFQGQAFLGKYATNKTRKYVFAARDRMDEKYDRVRAVRDHQYRYIYNYMPNQPKYQDLAYRKEIPMMKEILEKRDKNEIKNPYLLEWFKPTKPVEELYDVINDPDEVHNLAGNQKYAVKLKELRTAFRAWEKEAGDMSSIPEKEMVIDRWWNGKDEAPLTATPVVVKKDNGVIIECGTKGASIGYRILKPEEKDQKIKRIIHTWDMGIYFGFAKNGNTVEVNPSWNVYKGNVIQLKKGERLIVNAMRIGYEPSQTEYIQP</sequence>
<evidence type="ECO:0000256" key="1">
    <source>
        <dbReference type="ARBA" id="ARBA00008779"/>
    </source>
</evidence>
<dbReference type="InterPro" id="IPR017850">
    <property type="entry name" value="Alkaline_phosphatase_core_sf"/>
</dbReference>
<evidence type="ECO:0000313" key="7">
    <source>
        <dbReference type="EMBL" id="MDV3663578.1"/>
    </source>
</evidence>
<dbReference type="PANTHER" id="PTHR42693:SF53">
    <property type="entry name" value="ENDO-4-O-SULFATASE"/>
    <property type="match status" value="1"/>
</dbReference>
<comment type="caution">
    <text evidence="7">The sequence shown here is derived from an EMBL/GenBank/DDBJ whole genome shotgun (WGS) entry which is preliminary data.</text>
</comment>
<dbReference type="PANTHER" id="PTHR42693">
    <property type="entry name" value="ARYLSULFATASE FAMILY MEMBER"/>
    <property type="match status" value="1"/>
</dbReference>
<accession>A0AAE4T5N5</accession>
<evidence type="ECO:0000256" key="5">
    <source>
        <dbReference type="SAM" id="SignalP"/>
    </source>
</evidence>
<feature type="chain" id="PRO_5041918331" evidence="5">
    <location>
        <begin position="22"/>
        <end position="565"/>
    </location>
</feature>
<keyword evidence="4" id="KW-0106">Calcium</keyword>
<comment type="similarity">
    <text evidence="1">Belongs to the sulfatase family.</text>
</comment>
<proteinExistence type="inferred from homology"/>
<keyword evidence="3" id="KW-0378">Hydrolase</keyword>
<dbReference type="Proteomes" id="UP001189000">
    <property type="component" value="Unassembled WGS sequence"/>
</dbReference>
<keyword evidence="2" id="KW-0479">Metal-binding</keyword>
<dbReference type="CDD" id="cd16027">
    <property type="entry name" value="SGSH"/>
    <property type="match status" value="1"/>
</dbReference>
<dbReference type="GO" id="GO:0046872">
    <property type="term" value="F:metal ion binding"/>
    <property type="evidence" value="ECO:0007669"/>
    <property type="project" value="UniProtKB-KW"/>
</dbReference>
<keyword evidence="5" id="KW-0732">Signal</keyword>
<dbReference type="InterPro" id="IPR000917">
    <property type="entry name" value="Sulfatase_N"/>
</dbReference>
<evidence type="ECO:0000256" key="4">
    <source>
        <dbReference type="ARBA" id="ARBA00022837"/>
    </source>
</evidence>
<protein>
    <submittedName>
        <fullName evidence="7">Sulfatase</fullName>
    </submittedName>
</protein>
<dbReference type="GO" id="GO:0004065">
    <property type="term" value="F:arylsulfatase activity"/>
    <property type="evidence" value="ECO:0007669"/>
    <property type="project" value="TreeGrafter"/>
</dbReference>
<dbReference type="EMBL" id="NWGY01000008">
    <property type="protein sequence ID" value="MDV3663578.1"/>
    <property type="molecule type" value="Genomic_DNA"/>
</dbReference>
<gene>
    <name evidence="7" type="ORF">CMU51_05840</name>
</gene>
<feature type="domain" description="Sulfatase N-terminal" evidence="6">
    <location>
        <begin position="24"/>
        <end position="301"/>
    </location>
</feature>
<dbReference type="InterPro" id="IPR050738">
    <property type="entry name" value="Sulfatase"/>
</dbReference>
<dbReference type="AlphaFoldDB" id="A0AAE4T5N5"/>
<dbReference type="Gene3D" id="3.40.720.10">
    <property type="entry name" value="Alkaline Phosphatase, subunit A"/>
    <property type="match status" value="1"/>
</dbReference>
<feature type="signal peptide" evidence="5">
    <location>
        <begin position="1"/>
        <end position="21"/>
    </location>
</feature>
<dbReference type="PROSITE" id="PS00523">
    <property type="entry name" value="SULFATASE_1"/>
    <property type="match status" value="1"/>
</dbReference>
<name>A0AAE4T5N5_9FLAO</name>
<dbReference type="InterPro" id="IPR024607">
    <property type="entry name" value="Sulfatase_CS"/>
</dbReference>
<reference evidence="7" key="1">
    <citation type="submission" date="2023-02" db="EMBL/GenBank/DDBJ databases">
        <title>Elizabethkingia anophelis draft genomes.</title>
        <authorList>
            <person name="Nicholson A.C."/>
            <person name="Whitney A.M."/>
            <person name="Humrighouse B.W."/>
            <person name="Villarma A."/>
            <person name="Bell M."/>
            <person name="Mcquiston J."/>
        </authorList>
    </citation>
    <scope>NUCLEOTIDE SEQUENCE</scope>
    <source>
        <strain evidence="7">B4955</strain>
    </source>
</reference>